<name>M2LT43_BAUPA</name>
<dbReference type="GeneID" id="19108794"/>
<evidence type="ECO:0000256" key="1">
    <source>
        <dbReference type="SAM" id="MobiDB-lite"/>
    </source>
</evidence>
<gene>
    <name evidence="2" type="ORF">BAUCODRAFT_147733</name>
</gene>
<dbReference type="InterPro" id="IPR038883">
    <property type="entry name" value="AN11006-like"/>
</dbReference>
<accession>M2LT43</accession>
<feature type="region of interest" description="Disordered" evidence="1">
    <location>
        <begin position="1"/>
        <end position="35"/>
    </location>
</feature>
<dbReference type="HOGENOM" id="CLU_1015591_0_0_1"/>
<dbReference type="PANTHER" id="PTHR42085:SF1">
    <property type="entry name" value="F-BOX DOMAIN-CONTAINING PROTEIN"/>
    <property type="match status" value="1"/>
</dbReference>
<organism evidence="2 3">
    <name type="scientific">Baudoinia panamericana (strain UAMH 10762)</name>
    <name type="common">Angels' share fungus</name>
    <name type="synonym">Baudoinia compniacensis (strain UAMH 10762)</name>
    <dbReference type="NCBI Taxonomy" id="717646"/>
    <lineage>
        <taxon>Eukaryota</taxon>
        <taxon>Fungi</taxon>
        <taxon>Dikarya</taxon>
        <taxon>Ascomycota</taxon>
        <taxon>Pezizomycotina</taxon>
        <taxon>Dothideomycetes</taxon>
        <taxon>Dothideomycetidae</taxon>
        <taxon>Mycosphaerellales</taxon>
        <taxon>Teratosphaeriaceae</taxon>
        <taxon>Baudoinia</taxon>
    </lineage>
</organism>
<dbReference type="OrthoDB" id="3864028at2759"/>
<evidence type="ECO:0000313" key="3">
    <source>
        <dbReference type="Proteomes" id="UP000011761"/>
    </source>
</evidence>
<dbReference type="KEGG" id="bcom:BAUCODRAFT_147733"/>
<evidence type="ECO:0000313" key="2">
    <source>
        <dbReference type="EMBL" id="EMC97687.1"/>
    </source>
</evidence>
<dbReference type="EMBL" id="KB445554">
    <property type="protein sequence ID" value="EMC97687.1"/>
    <property type="molecule type" value="Genomic_DNA"/>
</dbReference>
<reference evidence="2 3" key="1">
    <citation type="journal article" date="2012" name="PLoS Pathog.">
        <title>Diverse lifestyles and strategies of plant pathogenesis encoded in the genomes of eighteen Dothideomycetes fungi.</title>
        <authorList>
            <person name="Ohm R.A."/>
            <person name="Feau N."/>
            <person name="Henrissat B."/>
            <person name="Schoch C.L."/>
            <person name="Horwitz B.A."/>
            <person name="Barry K.W."/>
            <person name="Condon B.J."/>
            <person name="Copeland A.C."/>
            <person name="Dhillon B."/>
            <person name="Glaser F."/>
            <person name="Hesse C.N."/>
            <person name="Kosti I."/>
            <person name="LaButti K."/>
            <person name="Lindquist E.A."/>
            <person name="Lucas S."/>
            <person name="Salamov A.A."/>
            <person name="Bradshaw R.E."/>
            <person name="Ciuffetti L."/>
            <person name="Hamelin R.C."/>
            <person name="Kema G.H.J."/>
            <person name="Lawrence C."/>
            <person name="Scott J.A."/>
            <person name="Spatafora J.W."/>
            <person name="Turgeon B.G."/>
            <person name="de Wit P.J.G.M."/>
            <person name="Zhong S."/>
            <person name="Goodwin S.B."/>
            <person name="Grigoriev I.V."/>
        </authorList>
    </citation>
    <scope>NUCLEOTIDE SEQUENCE [LARGE SCALE GENOMIC DNA]</scope>
    <source>
        <strain evidence="2 3">UAMH 10762</strain>
    </source>
</reference>
<dbReference type="AlphaFoldDB" id="M2LT43"/>
<dbReference type="PANTHER" id="PTHR42085">
    <property type="entry name" value="F-BOX DOMAIN-CONTAINING PROTEIN"/>
    <property type="match status" value="1"/>
</dbReference>
<protein>
    <submittedName>
        <fullName evidence="2">Uncharacterized protein</fullName>
    </submittedName>
</protein>
<dbReference type="RefSeq" id="XP_007675945.1">
    <property type="nucleotide sequence ID" value="XM_007677755.1"/>
</dbReference>
<sequence length="274" mass="30233">MATAMLQRLRLSSKASQPARKDDVRASRSLAPPPPLLTLPPEIRNAIYDFVAAQANLTLVVAPANKRRPKRPAPIVGLLLVNKQINHEFYPVLLATARISTPITHFGFRDVVATIEGLSQDELRSLAANQRFYLTLLVTHVPRPEELENLAVWLSFRAAEGSHSHPSASKTAAPATFTANTLCYRYDAKVESTRSMAGTLNTKLVLLTALIRHIARMSGTKTEERQRIIRDLAEYKDLLSGVSRTAGEREADIDLAAATLDSSAFGPTWIPQYR</sequence>
<dbReference type="Proteomes" id="UP000011761">
    <property type="component" value="Unassembled WGS sequence"/>
</dbReference>
<keyword evidence="3" id="KW-1185">Reference proteome</keyword>
<proteinExistence type="predicted"/>